<gene>
    <name evidence="1" type="ORF">Golob_026099</name>
</gene>
<dbReference type="AlphaFoldDB" id="A0A7J8LU24"/>
<reference evidence="1 2" key="1">
    <citation type="journal article" date="2019" name="Genome Biol. Evol.">
        <title>Insights into the evolution of the New World diploid cottons (Gossypium, subgenus Houzingenia) based on genome sequencing.</title>
        <authorList>
            <person name="Grover C.E."/>
            <person name="Arick M.A. 2nd"/>
            <person name="Thrash A."/>
            <person name="Conover J.L."/>
            <person name="Sanders W.S."/>
            <person name="Peterson D.G."/>
            <person name="Frelichowski J.E."/>
            <person name="Scheffler J.A."/>
            <person name="Scheffler B.E."/>
            <person name="Wendel J.F."/>
        </authorList>
    </citation>
    <scope>NUCLEOTIDE SEQUENCE [LARGE SCALE GENOMIC DNA]</scope>
    <source>
        <strain evidence="1">157</strain>
        <tissue evidence="1">Leaf</tissue>
    </source>
</reference>
<dbReference type="EMBL" id="JABEZX010000005">
    <property type="protein sequence ID" value="MBA0555955.1"/>
    <property type="molecule type" value="Genomic_DNA"/>
</dbReference>
<organism evidence="1 2">
    <name type="scientific">Gossypium lobatum</name>
    <dbReference type="NCBI Taxonomy" id="34289"/>
    <lineage>
        <taxon>Eukaryota</taxon>
        <taxon>Viridiplantae</taxon>
        <taxon>Streptophyta</taxon>
        <taxon>Embryophyta</taxon>
        <taxon>Tracheophyta</taxon>
        <taxon>Spermatophyta</taxon>
        <taxon>Magnoliopsida</taxon>
        <taxon>eudicotyledons</taxon>
        <taxon>Gunneridae</taxon>
        <taxon>Pentapetalae</taxon>
        <taxon>rosids</taxon>
        <taxon>malvids</taxon>
        <taxon>Malvales</taxon>
        <taxon>Malvaceae</taxon>
        <taxon>Malvoideae</taxon>
        <taxon>Gossypium</taxon>
    </lineage>
</organism>
<sequence length="39" mass="4386">MDSGFLVFIDTLESARFLMLNFGAFLKGLSLFNEVVMIV</sequence>
<evidence type="ECO:0000313" key="1">
    <source>
        <dbReference type="EMBL" id="MBA0555955.1"/>
    </source>
</evidence>
<proteinExistence type="predicted"/>
<name>A0A7J8LU24_9ROSI</name>
<dbReference type="Proteomes" id="UP000593572">
    <property type="component" value="Unassembled WGS sequence"/>
</dbReference>
<comment type="caution">
    <text evidence="1">The sequence shown here is derived from an EMBL/GenBank/DDBJ whole genome shotgun (WGS) entry which is preliminary data.</text>
</comment>
<protein>
    <submittedName>
        <fullName evidence="1">Uncharacterized protein</fullName>
    </submittedName>
</protein>
<evidence type="ECO:0000313" key="2">
    <source>
        <dbReference type="Proteomes" id="UP000593572"/>
    </source>
</evidence>
<keyword evidence="2" id="KW-1185">Reference proteome</keyword>
<accession>A0A7J8LU24</accession>